<evidence type="ECO:0000313" key="2">
    <source>
        <dbReference type="EMBL" id="GFO12217.1"/>
    </source>
</evidence>
<dbReference type="AlphaFoldDB" id="A0AAV4AY55"/>
<dbReference type="SUPFAM" id="SSF117892">
    <property type="entry name" value="Band 7/SPFH domain"/>
    <property type="match status" value="1"/>
</dbReference>
<organism evidence="2 3">
    <name type="scientific">Plakobranchus ocellatus</name>
    <dbReference type="NCBI Taxonomy" id="259542"/>
    <lineage>
        <taxon>Eukaryota</taxon>
        <taxon>Metazoa</taxon>
        <taxon>Spiralia</taxon>
        <taxon>Lophotrochozoa</taxon>
        <taxon>Mollusca</taxon>
        <taxon>Gastropoda</taxon>
        <taxon>Heterobranchia</taxon>
        <taxon>Euthyneura</taxon>
        <taxon>Panpulmonata</taxon>
        <taxon>Sacoglossa</taxon>
        <taxon>Placobranchoidea</taxon>
        <taxon>Plakobranchidae</taxon>
        <taxon>Plakobranchus</taxon>
    </lineage>
</organism>
<dbReference type="PANTHER" id="PTHR43327">
    <property type="entry name" value="STOMATIN-LIKE PROTEIN 2, MITOCHONDRIAL"/>
    <property type="match status" value="1"/>
</dbReference>
<sequence length="95" mass="10758">NVTLTMDAVLYLRVIDPYKASYGVEDPEYAITQLAQTTMRSEIGRISLDTVFRERESLNIAIVGKIIICFIKINKTIMNKLICMFIENKADVVGL</sequence>
<reference evidence="2 3" key="1">
    <citation type="journal article" date="2021" name="Elife">
        <title>Chloroplast acquisition without the gene transfer in kleptoplastic sea slugs, Plakobranchus ocellatus.</title>
        <authorList>
            <person name="Maeda T."/>
            <person name="Takahashi S."/>
            <person name="Yoshida T."/>
            <person name="Shimamura S."/>
            <person name="Takaki Y."/>
            <person name="Nagai Y."/>
            <person name="Toyoda A."/>
            <person name="Suzuki Y."/>
            <person name="Arimoto A."/>
            <person name="Ishii H."/>
            <person name="Satoh N."/>
            <person name="Nishiyama T."/>
            <person name="Hasebe M."/>
            <person name="Maruyama T."/>
            <person name="Minagawa J."/>
            <person name="Obokata J."/>
            <person name="Shigenobu S."/>
        </authorList>
    </citation>
    <scope>NUCLEOTIDE SEQUENCE [LARGE SCALE GENOMIC DNA]</scope>
</reference>
<dbReference type="EMBL" id="BLXT01004386">
    <property type="protein sequence ID" value="GFO12217.1"/>
    <property type="molecule type" value="Genomic_DNA"/>
</dbReference>
<dbReference type="Proteomes" id="UP000735302">
    <property type="component" value="Unassembled WGS sequence"/>
</dbReference>
<accession>A0AAV4AY55</accession>
<feature type="non-terminal residue" evidence="2">
    <location>
        <position position="1"/>
    </location>
</feature>
<keyword evidence="3" id="KW-1185">Reference proteome</keyword>
<gene>
    <name evidence="2" type="ORF">PoB_003872200</name>
</gene>
<dbReference type="PANTHER" id="PTHR43327:SF10">
    <property type="entry name" value="STOMATIN-LIKE PROTEIN 2, MITOCHONDRIAL"/>
    <property type="match status" value="1"/>
</dbReference>
<dbReference type="GO" id="GO:0005739">
    <property type="term" value="C:mitochondrion"/>
    <property type="evidence" value="ECO:0007669"/>
    <property type="project" value="TreeGrafter"/>
</dbReference>
<proteinExistence type="predicted"/>
<name>A0AAV4AY55_9GAST</name>
<feature type="domain" description="Band 7" evidence="1">
    <location>
        <begin position="1"/>
        <end position="62"/>
    </location>
</feature>
<dbReference type="Pfam" id="PF01145">
    <property type="entry name" value="Band_7"/>
    <property type="match status" value="1"/>
</dbReference>
<evidence type="ECO:0000259" key="1">
    <source>
        <dbReference type="Pfam" id="PF01145"/>
    </source>
</evidence>
<dbReference type="Gene3D" id="3.30.479.30">
    <property type="entry name" value="Band 7 domain"/>
    <property type="match status" value="1"/>
</dbReference>
<comment type="caution">
    <text evidence="2">The sequence shown here is derived from an EMBL/GenBank/DDBJ whole genome shotgun (WGS) entry which is preliminary data.</text>
</comment>
<dbReference type="GO" id="GO:0007005">
    <property type="term" value="P:mitochondrion organization"/>
    <property type="evidence" value="ECO:0007669"/>
    <property type="project" value="TreeGrafter"/>
</dbReference>
<dbReference type="InterPro" id="IPR050710">
    <property type="entry name" value="Band7/mec-2_domain"/>
</dbReference>
<protein>
    <submittedName>
        <fullName evidence="2">Stomatin-like protein 2</fullName>
    </submittedName>
</protein>
<evidence type="ECO:0000313" key="3">
    <source>
        <dbReference type="Proteomes" id="UP000735302"/>
    </source>
</evidence>
<dbReference type="CDD" id="cd08829">
    <property type="entry name" value="SPFH_paraslipin"/>
    <property type="match status" value="1"/>
</dbReference>
<dbReference type="InterPro" id="IPR036013">
    <property type="entry name" value="Band_7/SPFH_dom_sf"/>
</dbReference>
<dbReference type="InterPro" id="IPR001107">
    <property type="entry name" value="Band_7"/>
</dbReference>